<dbReference type="PANTHER" id="PTHR35333:SF3">
    <property type="entry name" value="BETA-LACTAMASE-TYPE TRANSPEPTIDASE FOLD CONTAINING PROTEIN"/>
    <property type="match status" value="1"/>
</dbReference>
<dbReference type="PANTHER" id="PTHR35333">
    <property type="entry name" value="BETA-LACTAMASE"/>
    <property type="match status" value="1"/>
</dbReference>
<feature type="compositionally biased region" description="Basic and acidic residues" evidence="6">
    <location>
        <begin position="139"/>
        <end position="149"/>
    </location>
</feature>
<evidence type="ECO:0000256" key="5">
    <source>
        <dbReference type="RuleBase" id="RU361140"/>
    </source>
</evidence>
<proteinExistence type="inferred from homology"/>
<protein>
    <recommendedName>
        <fullName evidence="2 5">Beta-lactamase</fullName>
        <ecNumber evidence="2 5">3.5.2.6</ecNumber>
    </recommendedName>
</protein>
<evidence type="ECO:0000256" key="1">
    <source>
        <dbReference type="ARBA" id="ARBA00009009"/>
    </source>
</evidence>
<dbReference type="EC" id="3.5.2.6" evidence="2 5"/>
<evidence type="ECO:0000313" key="8">
    <source>
        <dbReference type="EMBL" id="GAA1971079.1"/>
    </source>
</evidence>
<evidence type="ECO:0000256" key="4">
    <source>
        <dbReference type="ARBA" id="ARBA00023251"/>
    </source>
</evidence>
<dbReference type="InterPro" id="IPR045155">
    <property type="entry name" value="Beta-lactam_cat"/>
</dbReference>
<accession>A0ABN2RM73</accession>
<dbReference type="InterPro" id="IPR023650">
    <property type="entry name" value="Beta-lactam_class-A_AS"/>
</dbReference>
<dbReference type="RefSeq" id="WP_344423915.1">
    <property type="nucleotide sequence ID" value="NZ_BAAANN010000021.1"/>
</dbReference>
<reference evidence="8 9" key="1">
    <citation type="journal article" date="2019" name="Int. J. Syst. Evol. Microbiol.">
        <title>The Global Catalogue of Microorganisms (GCM) 10K type strain sequencing project: providing services to taxonomists for standard genome sequencing and annotation.</title>
        <authorList>
            <consortium name="The Broad Institute Genomics Platform"/>
            <consortium name="The Broad Institute Genome Sequencing Center for Infectious Disease"/>
            <person name="Wu L."/>
            <person name="Ma J."/>
        </authorList>
    </citation>
    <scope>NUCLEOTIDE SEQUENCE [LARGE SCALE GENOMIC DNA]</scope>
    <source>
        <strain evidence="8 9">JCM 14545</strain>
    </source>
</reference>
<feature type="domain" description="Beta-lactamase class A catalytic" evidence="7">
    <location>
        <begin position="8"/>
        <end position="127"/>
    </location>
</feature>
<dbReference type="InterPro" id="IPR000871">
    <property type="entry name" value="Beta-lactam_class-A"/>
</dbReference>
<comment type="caution">
    <text evidence="8">The sequence shown here is derived from an EMBL/GenBank/DDBJ whole genome shotgun (WGS) entry which is preliminary data.</text>
</comment>
<dbReference type="Pfam" id="PF13354">
    <property type="entry name" value="Beta-lactamase2"/>
    <property type="match status" value="1"/>
</dbReference>
<evidence type="ECO:0000256" key="2">
    <source>
        <dbReference type="ARBA" id="ARBA00012865"/>
    </source>
</evidence>
<evidence type="ECO:0000256" key="6">
    <source>
        <dbReference type="SAM" id="MobiDB-lite"/>
    </source>
</evidence>
<organism evidence="8 9">
    <name type="scientific">Amycolatopsis minnesotensis</name>
    <dbReference type="NCBI Taxonomy" id="337894"/>
    <lineage>
        <taxon>Bacteria</taxon>
        <taxon>Bacillati</taxon>
        <taxon>Actinomycetota</taxon>
        <taxon>Actinomycetes</taxon>
        <taxon>Pseudonocardiales</taxon>
        <taxon>Pseudonocardiaceae</taxon>
        <taxon>Amycolatopsis</taxon>
    </lineage>
</organism>
<evidence type="ECO:0000313" key="9">
    <source>
        <dbReference type="Proteomes" id="UP001501116"/>
    </source>
</evidence>
<dbReference type="PROSITE" id="PS00146">
    <property type="entry name" value="BETA_LACTAMASE_A"/>
    <property type="match status" value="1"/>
</dbReference>
<evidence type="ECO:0000259" key="7">
    <source>
        <dbReference type="Pfam" id="PF13354"/>
    </source>
</evidence>
<comment type="similarity">
    <text evidence="1 5">Belongs to the class-A beta-lactamase family.</text>
</comment>
<dbReference type="SUPFAM" id="SSF56601">
    <property type="entry name" value="beta-lactamase/transpeptidase-like"/>
    <property type="match status" value="1"/>
</dbReference>
<keyword evidence="4 5" id="KW-0046">Antibiotic resistance</keyword>
<keyword evidence="9" id="KW-1185">Reference proteome</keyword>
<comment type="catalytic activity">
    <reaction evidence="5">
        <text>a beta-lactam + H2O = a substituted beta-amino acid</text>
        <dbReference type="Rhea" id="RHEA:20401"/>
        <dbReference type="ChEBI" id="CHEBI:15377"/>
        <dbReference type="ChEBI" id="CHEBI:35627"/>
        <dbReference type="ChEBI" id="CHEBI:140347"/>
        <dbReference type="EC" id="3.5.2.6"/>
    </reaction>
</comment>
<name>A0ABN2RM73_9PSEU</name>
<keyword evidence="3 5" id="KW-0378">Hydrolase</keyword>
<dbReference type="Gene3D" id="3.40.710.10">
    <property type="entry name" value="DD-peptidase/beta-lactamase superfamily"/>
    <property type="match status" value="1"/>
</dbReference>
<gene>
    <name evidence="8" type="ORF">GCM10009754_51450</name>
</gene>
<evidence type="ECO:0000256" key="3">
    <source>
        <dbReference type="ARBA" id="ARBA00022801"/>
    </source>
</evidence>
<feature type="region of interest" description="Disordered" evidence="6">
    <location>
        <begin position="114"/>
        <end position="166"/>
    </location>
</feature>
<dbReference type="PRINTS" id="PR00118">
    <property type="entry name" value="BLACTAMASEA"/>
</dbReference>
<dbReference type="Proteomes" id="UP001501116">
    <property type="component" value="Unassembled WGS sequence"/>
</dbReference>
<dbReference type="InterPro" id="IPR012338">
    <property type="entry name" value="Beta-lactam/transpept-like"/>
</dbReference>
<sequence length="166" mass="17931">MLSARLGLVAINTATGKSLVHRQDERFPMLSTSKAYAAAALLHEHPLSTGYFDEVIKFGQADILPDSPVTSTRGATGMTVAELCDAAITRSDDTAGNQILKLLGDPGALTKFARSIGDPARPLGTRSQHRDPRRRARHHDACRIRERLPRVRAGGAGTGPAEKRKR</sequence>
<dbReference type="EMBL" id="BAAANN010000021">
    <property type="protein sequence ID" value="GAA1971079.1"/>
    <property type="molecule type" value="Genomic_DNA"/>
</dbReference>